<proteinExistence type="predicted"/>
<dbReference type="PROSITE" id="PS51406">
    <property type="entry name" value="FIBRINOGEN_C_2"/>
    <property type="match status" value="1"/>
</dbReference>
<dbReference type="EMBL" id="AMQN01010831">
    <property type="status" value="NOT_ANNOTATED_CDS"/>
    <property type="molecule type" value="Genomic_DNA"/>
</dbReference>
<name>R7U1Q4_CAPTE</name>
<dbReference type="AlphaFoldDB" id="R7U1Q4"/>
<dbReference type="Gene3D" id="3.90.215.10">
    <property type="entry name" value="Gamma Fibrinogen, chain A, domain 1"/>
    <property type="match status" value="1"/>
</dbReference>
<dbReference type="OrthoDB" id="6146709at2759"/>
<keyword evidence="4" id="KW-1185">Reference proteome</keyword>
<accession>R7U1Q4</accession>
<evidence type="ECO:0000313" key="3">
    <source>
        <dbReference type="EnsemblMetazoa" id="CapteP159256"/>
    </source>
</evidence>
<dbReference type="EnsemblMetazoa" id="CapteT159256">
    <property type="protein sequence ID" value="CapteP159256"/>
    <property type="gene ID" value="CapteG159256"/>
</dbReference>
<evidence type="ECO:0000313" key="2">
    <source>
        <dbReference type="EMBL" id="ELT97596.1"/>
    </source>
</evidence>
<dbReference type="Pfam" id="PF00147">
    <property type="entry name" value="Fibrinogen_C"/>
    <property type="match status" value="1"/>
</dbReference>
<dbReference type="STRING" id="283909.R7U1Q4"/>
<reference evidence="4" key="1">
    <citation type="submission" date="2012-12" db="EMBL/GenBank/DDBJ databases">
        <authorList>
            <person name="Hellsten U."/>
            <person name="Grimwood J."/>
            <person name="Chapman J.A."/>
            <person name="Shapiro H."/>
            <person name="Aerts A."/>
            <person name="Otillar R.P."/>
            <person name="Terry A.Y."/>
            <person name="Boore J.L."/>
            <person name="Simakov O."/>
            <person name="Marletaz F."/>
            <person name="Cho S.-J."/>
            <person name="Edsinger-Gonzales E."/>
            <person name="Havlak P."/>
            <person name="Kuo D.-H."/>
            <person name="Larsson T."/>
            <person name="Lv J."/>
            <person name="Arendt D."/>
            <person name="Savage R."/>
            <person name="Osoegawa K."/>
            <person name="de Jong P."/>
            <person name="Lindberg D.R."/>
            <person name="Seaver E.C."/>
            <person name="Weisblat D.A."/>
            <person name="Putnam N.H."/>
            <person name="Grigoriev I.V."/>
            <person name="Rokhsar D.S."/>
        </authorList>
    </citation>
    <scope>NUCLEOTIDE SEQUENCE</scope>
    <source>
        <strain evidence="4">I ESC-2004</strain>
    </source>
</reference>
<evidence type="ECO:0000259" key="1">
    <source>
        <dbReference type="PROSITE" id="PS51406"/>
    </source>
</evidence>
<sequence>MRVDLREIDREARFARYSTFRVGSEEEQFTLTIDGYSGNAGNAMIAHNSRAFSTKDRDNDAYINRDCANLS</sequence>
<dbReference type="Proteomes" id="UP000014760">
    <property type="component" value="Unassembled WGS sequence"/>
</dbReference>
<dbReference type="InterPro" id="IPR014716">
    <property type="entry name" value="Fibrinogen_a/b/g_C_1"/>
</dbReference>
<protein>
    <recommendedName>
        <fullName evidence="1">Fibrinogen C-terminal domain-containing protein</fullName>
    </recommendedName>
</protein>
<dbReference type="OMA" id="YNNGHRF"/>
<evidence type="ECO:0000313" key="4">
    <source>
        <dbReference type="Proteomes" id="UP000014760"/>
    </source>
</evidence>
<reference evidence="3" key="3">
    <citation type="submission" date="2015-06" db="UniProtKB">
        <authorList>
            <consortium name="EnsemblMetazoa"/>
        </authorList>
    </citation>
    <scope>IDENTIFICATION</scope>
</reference>
<dbReference type="GO" id="GO:0005615">
    <property type="term" value="C:extracellular space"/>
    <property type="evidence" value="ECO:0007669"/>
    <property type="project" value="TreeGrafter"/>
</dbReference>
<dbReference type="InterPro" id="IPR050373">
    <property type="entry name" value="Fibrinogen_C-term_domain"/>
</dbReference>
<dbReference type="SUPFAM" id="SSF56496">
    <property type="entry name" value="Fibrinogen C-terminal domain-like"/>
    <property type="match status" value="1"/>
</dbReference>
<feature type="domain" description="Fibrinogen C-terminal" evidence="1">
    <location>
        <begin position="1"/>
        <end position="71"/>
    </location>
</feature>
<dbReference type="PANTHER" id="PTHR19143">
    <property type="entry name" value="FIBRINOGEN/TENASCIN/ANGIOPOEITIN"/>
    <property type="match status" value="1"/>
</dbReference>
<dbReference type="InterPro" id="IPR036056">
    <property type="entry name" value="Fibrinogen-like_C"/>
</dbReference>
<organism evidence="2">
    <name type="scientific">Capitella teleta</name>
    <name type="common">Polychaete worm</name>
    <dbReference type="NCBI Taxonomy" id="283909"/>
    <lineage>
        <taxon>Eukaryota</taxon>
        <taxon>Metazoa</taxon>
        <taxon>Spiralia</taxon>
        <taxon>Lophotrochozoa</taxon>
        <taxon>Annelida</taxon>
        <taxon>Polychaeta</taxon>
        <taxon>Sedentaria</taxon>
        <taxon>Scolecida</taxon>
        <taxon>Capitellidae</taxon>
        <taxon>Capitella</taxon>
    </lineage>
</organism>
<dbReference type="EMBL" id="AMQN01010832">
    <property type="status" value="NOT_ANNOTATED_CDS"/>
    <property type="molecule type" value="Genomic_DNA"/>
</dbReference>
<dbReference type="PANTHER" id="PTHR19143:SF458">
    <property type="entry name" value="FIBRINOGEN C-TERMINAL DOMAIN-CONTAINING PROTEIN-RELATED"/>
    <property type="match status" value="1"/>
</dbReference>
<gene>
    <name evidence="2" type="ORF">CAPTEDRAFT_159256</name>
</gene>
<dbReference type="HOGENOM" id="CLU_2742494_0_0_1"/>
<reference evidence="2 4" key="2">
    <citation type="journal article" date="2013" name="Nature">
        <title>Insights into bilaterian evolution from three spiralian genomes.</title>
        <authorList>
            <person name="Simakov O."/>
            <person name="Marletaz F."/>
            <person name="Cho S.J."/>
            <person name="Edsinger-Gonzales E."/>
            <person name="Havlak P."/>
            <person name="Hellsten U."/>
            <person name="Kuo D.H."/>
            <person name="Larsson T."/>
            <person name="Lv J."/>
            <person name="Arendt D."/>
            <person name="Savage R."/>
            <person name="Osoegawa K."/>
            <person name="de Jong P."/>
            <person name="Grimwood J."/>
            <person name="Chapman J.A."/>
            <person name="Shapiro H."/>
            <person name="Aerts A."/>
            <person name="Otillar R.P."/>
            <person name="Terry A.Y."/>
            <person name="Boore J.L."/>
            <person name="Grigoriev I.V."/>
            <person name="Lindberg D.R."/>
            <person name="Seaver E.C."/>
            <person name="Weisblat D.A."/>
            <person name="Putnam N.H."/>
            <person name="Rokhsar D.S."/>
        </authorList>
    </citation>
    <scope>NUCLEOTIDE SEQUENCE</scope>
    <source>
        <strain evidence="2 4">I ESC-2004</strain>
    </source>
</reference>
<dbReference type="InterPro" id="IPR002181">
    <property type="entry name" value="Fibrinogen_a/b/g_C_dom"/>
</dbReference>
<dbReference type="EMBL" id="KB308519">
    <property type="protein sequence ID" value="ELT97596.1"/>
    <property type="molecule type" value="Genomic_DNA"/>
</dbReference>